<dbReference type="PROSITE" id="PS50011">
    <property type="entry name" value="PROTEIN_KINASE_DOM"/>
    <property type="match status" value="1"/>
</dbReference>
<keyword evidence="1" id="KW-0547">Nucleotide-binding</keyword>
<organism evidence="5 6">
    <name type="scientific">Anaeramoeba flamelloides</name>
    <dbReference type="NCBI Taxonomy" id="1746091"/>
    <lineage>
        <taxon>Eukaryota</taxon>
        <taxon>Metamonada</taxon>
        <taxon>Anaeramoebidae</taxon>
        <taxon>Anaeramoeba</taxon>
    </lineage>
</organism>
<evidence type="ECO:0000256" key="1">
    <source>
        <dbReference type="ARBA" id="ARBA00022741"/>
    </source>
</evidence>
<dbReference type="Proteomes" id="UP001146793">
    <property type="component" value="Unassembled WGS sequence"/>
</dbReference>
<dbReference type="PANTHER" id="PTHR24347">
    <property type="entry name" value="SERINE/THREONINE-PROTEIN KINASE"/>
    <property type="match status" value="1"/>
</dbReference>
<dbReference type="SUPFAM" id="SSF56112">
    <property type="entry name" value="Protein kinase-like (PK-like)"/>
    <property type="match status" value="1"/>
</dbReference>
<evidence type="ECO:0000259" key="3">
    <source>
        <dbReference type="PROSITE" id="PS50006"/>
    </source>
</evidence>
<evidence type="ECO:0000259" key="4">
    <source>
        <dbReference type="PROSITE" id="PS50011"/>
    </source>
</evidence>
<comment type="caution">
    <text evidence="5">The sequence shown here is derived from an EMBL/GenBank/DDBJ whole genome shotgun (WGS) entry which is preliminary data.</text>
</comment>
<gene>
    <name evidence="5" type="ORF">M0812_02664</name>
</gene>
<dbReference type="Gene3D" id="1.10.510.10">
    <property type="entry name" value="Transferase(Phosphotransferase) domain 1"/>
    <property type="match status" value="1"/>
</dbReference>
<dbReference type="PROSITE" id="PS00108">
    <property type="entry name" value="PROTEIN_KINASE_ST"/>
    <property type="match status" value="1"/>
</dbReference>
<accession>A0AAV7YUB5</accession>
<evidence type="ECO:0000313" key="5">
    <source>
        <dbReference type="EMBL" id="KAJ3430989.1"/>
    </source>
</evidence>
<keyword evidence="2" id="KW-0067">ATP-binding</keyword>
<name>A0AAV7YUB5_9EUKA</name>
<keyword evidence="5" id="KW-0418">Kinase</keyword>
<protein>
    <submittedName>
        <fullName evidence="5">Serine/threonine-protein kinase dclk3</fullName>
    </submittedName>
</protein>
<dbReference type="GO" id="GO:0005524">
    <property type="term" value="F:ATP binding"/>
    <property type="evidence" value="ECO:0007669"/>
    <property type="project" value="UniProtKB-KW"/>
</dbReference>
<feature type="domain" description="Protein kinase" evidence="4">
    <location>
        <begin position="146"/>
        <end position="417"/>
    </location>
</feature>
<dbReference type="InterPro" id="IPR008271">
    <property type="entry name" value="Ser/Thr_kinase_AS"/>
</dbReference>
<dbReference type="Pfam" id="PF00069">
    <property type="entry name" value="Pkinase"/>
    <property type="match status" value="1"/>
</dbReference>
<dbReference type="EMBL" id="JANTQA010000048">
    <property type="protein sequence ID" value="KAJ3430989.1"/>
    <property type="molecule type" value="Genomic_DNA"/>
</dbReference>
<dbReference type="InterPro" id="IPR000253">
    <property type="entry name" value="FHA_dom"/>
</dbReference>
<dbReference type="AlphaFoldDB" id="A0AAV7YUB5"/>
<dbReference type="CDD" id="cd05117">
    <property type="entry name" value="STKc_CAMK"/>
    <property type="match status" value="1"/>
</dbReference>
<feature type="domain" description="FHA" evidence="3">
    <location>
        <begin position="38"/>
        <end position="96"/>
    </location>
</feature>
<dbReference type="InterPro" id="IPR008984">
    <property type="entry name" value="SMAD_FHA_dom_sf"/>
</dbReference>
<reference evidence="5" key="1">
    <citation type="submission" date="2022-08" db="EMBL/GenBank/DDBJ databases">
        <title>Novel sulphate-reducing endosymbionts in the free-living metamonad Anaeramoeba.</title>
        <authorList>
            <person name="Jerlstrom-Hultqvist J."/>
            <person name="Cepicka I."/>
            <person name="Gallot-Lavallee L."/>
            <person name="Salas-Leiva D."/>
            <person name="Curtis B.A."/>
            <person name="Zahonova K."/>
            <person name="Pipaliya S."/>
            <person name="Dacks J."/>
            <person name="Roger A.J."/>
        </authorList>
    </citation>
    <scope>NUCLEOTIDE SEQUENCE</scope>
    <source>
        <strain evidence="5">Busselton2</strain>
    </source>
</reference>
<dbReference type="InterPro" id="IPR000719">
    <property type="entry name" value="Prot_kinase_dom"/>
</dbReference>
<dbReference type="PROSITE" id="PS50006">
    <property type="entry name" value="FHA_DOMAIN"/>
    <property type="match status" value="1"/>
</dbReference>
<dbReference type="SMART" id="SM00240">
    <property type="entry name" value="FHA"/>
    <property type="match status" value="1"/>
</dbReference>
<dbReference type="SMART" id="SM00220">
    <property type="entry name" value="S_TKc"/>
    <property type="match status" value="1"/>
</dbReference>
<evidence type="ECO:0000256" key="2">
    <source>
        <dbReference type="ARBA" id="ARBA00022840"/>
    </source>
</evidence>
<proteinExistence type="predicted"/>
<dbReference type="GO" id="GO:0004672">
    <property type="term" value="F:protein kinase activity"/>
    <property type="evidence" value="ECO:0007669"/>
    <property type="project" value="InterPro"/>
</dbReference>
<dbReference type="InterPro" id="IPR011009">
    <property type="entry name" value="Kinase-like_dom_sf"/>
</dbReference>
<keyword evidence="5" id="KW-0808">Transferase</keyword>
<dbReference type="Gene3D" id="2.60.200.20">
    <property type="match status" value="1"/>
</dbReference>
<dbReference type="FunFam" id="1.10.510.10:FF:000571">
    <property type="entry name" value="Maternal embryonic leucine zipper kinase"/>
    <property type="match status" value="1"/>
</dbReference>
<dbReference type="SUPFAM" id="SSF49879">
    <property type="entry name" value="SMAD/FHA domain"/>
    <property type="match status" value="1"/>
</dbReference>
<evidence type="ECO:0000313" key="6">
    <source>
        <dbReference type="Proteomes" id="UP001146793"/>
    </source>
</evidence>
<sequence>MSFKKKNKKEKKQKLQQWGLLHSITEGTKNFPLTQKRNSIGRYRKCNLVINQPKLSKIHCTITLEKIQNATEGRLDHIVYLQDHSTNGTYLNNQLIGKGNKVKLRHKDEITLNHCRLTHPTPKYGFLFDDYLLCPRATDESELSRIKLSPIIGKGGYGSVYLWEDFKTKTQYAVKVIEKIKVIDRKKEGHQPKHINYANEITLLKEIDHHGIIKLYEVKETDKEIYLFMEYVKGKTLLEYIIHKINKEKIPYTEKEAQKLFKNILKIVKYLHQKGIVHRDLKPDNLILTGSKTKTEVKLCDFGFSRIIPLDGNLSTKIGTEYYVAPEVLLGKKYGKECDLWSTGVLLYIILSGNFPFHPRREDNIDLQKQILDIDFYFYDGLFDDISPAAKNLINRLILGDPKSRLNAEEALSHSWVIGKGDLISDENYLISEEIIKRKKVQQKQREIRLLEKHNSSSFSDQEESD</sequence>
<dbReference type="Pfam" id="PF00498">
    <property type="entry name" value="FHA"/>
    <property type="match status" value="1"/>
</dbReference>